<dbReference type="AlphaFoldDB" id="A0A0M4HVC2"/>
<dbReference type="STRING" id="1265350.IX46_01520"/>
<dbReference type="RefSeq" id="WP_053940248.1">
    <property type="nucleotide sequence ID" value="NZ_CP009253.1"/>
</dbReference>
<dbReference type="OrthoDB" id="9790815at2"/>
<dbReference type="GO" id="GO:0006006">
    <property type="term" value="P:glucose metabolic process"/>
    <property type="evidence" value="ECO:0007669"/>
    <property type="project" value="UniProtKB-KW"/>
</dbReference>
<evidence type="ECO:0000313" key="4">
    <source>
        <dbReference type="Proteomes" id="UP000066321"/>
    </source>
</evidence>
<accession>A0A0M4HVC2</accession>
<sequence>MKQIVYIANSTSQTIEAWNLYQDGKMELIQTIKTNGNVQPMNYIKDKNILYAGVRPNNRIIVYNIKKNGYLEQKNESYIPGSPNYISFSPKKNFLFCSSYHTNSLSVIPLNQHGIPKDPIQIIYDINGCHAALMNIKYNILFVTALKEDCIYLYYLTQYGILKHIKQTFIKTKCNAGPRHIQFHPNEDFIYTINELNGTIDVWKIYIRNDIFRVENIQNISIIENHIVSRQYWSADIHLTSCGNFLYVSDRILNSLSLFHIDQNNGTISFVKIYYIEQQPRTFCIDFYDKYIIVASQKFNNFSIYNINQKTGHLKKINTYSTGIEPLWILTYKI</sequence>
<comment type="similarity">
    <text evidence="1">Belongs to the cycloisomerase 2 family.</text>
</comment>
<name>A0A0M4HVC2_9GAMM</name>
<dbReference type="KEGG" id="baph:IX46_01520"/>
<dbReference type="Proteomes" id="UP000066321">
    <property type="component" value="Chromosome"/>
</dbReference>
<keyword evidence="2" id="KW-0119">Carbohydrate metabolism</keyword>
<reference evidence="3 4" key="1">
    <citation type="journal article" date="2015" name="J Genomics">
        <title>Whole Genome Sequence of the Soybean Aphid Endosymbiont Buchnera aphidicola and Genetic Differentiation among Biotype-Specific Strains.</title>
        <authorList>
            <person name="Cassone B.J."/>
            <person name="Wenger J.A."/>
            <person name="Michel A.P."/>
        </authorList>
    </citation>
    <scope>NUCLEOTIDE SEQUENCE [LARGE SCALE GENOMIC DNA]</scope>
    <source>
        <strain evidence="3 4">BAg</strain>
    </source>
</reference>
<dbReference type="EMBL" id="CP009253">
    <property type="protein sequence ID" value="ALD15242.1"/>
    <property type="molecule type" value="Genomic_DNA"/>
</dbReference>
<proteinExistence type="inferred from homology"/>
<dbReference type="InterPro" id="IPR015943">
    <property type="entry name" value="WD40/YVTN_repeat-like_dom_sf"/>
</dbReference>
<dbReference type="PANTHER" id="PTHR30344:SF1">
    <property type="entry name" value="6-PHOSPHOGLUCONOLACTONASE"/>
    <property type="match status" value="1"/>
</dbReference>
<dbReference type="GO" id="GO:0005829">
    <property type="term" value="C:cytosol"/>
    <property type="evidence" value="ECO:0007669"/>
    <property type="project" value="TreeGrafter"/>
</dbReference>
<evidence type="ECO:0000256" key="1">
    <source>
        <dbReference type="ARBA" id="ARBA00005564"/>
    </source>
</evidence>
<dbReference type="InterPro" id="IPR011045">
    <property type="entry name" value="N2O_reductase_N"/>
</dbReference>
<protein>
    <submittedName>
        <fullName evidence="3">6-phosphogluconolactonase</fullName>
    </submittedName>
</protein>
<dbReference type="Gene3D" id="2.130.10.10">
    <property type="entry name" value="YVTN repeat-like/Quinoprotein amine dehydrogenase"/>
    <property type="match status" value="1"/>
</dbReference>
<dbReference type="PANTHER" id="PTHR30344">
    <property type="entry name" value="6-PHOSPHOGLUCONOLACTONASE-RELATED"/>
    <property type="match status" value="1"/>
</dbReference>
<dbReference type="SUPFAM" id="SSF50974">
    <property type="entry name" value="Nitrous oxide reductase, N-terminal domain"/>
    <property type="match status" value="1"/>
</dbReference>
<dbReference type="InterPro" id="IPR050282">
    <property type="entry name" value="Cycloisomerase_2"/>
</dbReference>
<dbReference type="InterPro" id="IPR019405">
    <property type="entry name" value="Lactonase_7-beta_prop"/>
</dbReference>
<evidence type="ECO:0000256" key="2">
    <source>
        <dbReference type="ARBA" id="ARBA00022526"/>
    </source>
</evidence>
<gene>
    <name evidence="3" type="ORF">IX46_01520</name>
</gene>
<dbReference type="GO" id="GO:0017057">
    <property type="term" value="F:6-phosphogluconolactonase activity"/>
    <property type="evidence" value="ECO:0007669"/>
    <property type="project" value="TreeGrafter"/>
</dbReference>
<dbReference type="Pfam" id="PF10282">
    <property type="entry name" value="Lactonase"/>
    <property type="match status" value="1"/>
</dbReference>
<organism evidence="3 4">
    <name type="scientific">Buchnera aphidicola</name>
    <name type="common">Aphis glycines</name>
    <dbReference type="NCBI Taxonomy" id="1265350"/>
    <lineage>
        <taxon>Bacteria</taxon>
        <taxon>Pseudomonadati</taxon>
        <taxon>Pseudomonadota</taxon>
        <taxon>Gammaproteobacteria</taxon>
        <taxon>Enterobacterales</taxon>
        <taxon>Erwiniaceae</taxon>
        <taxon>Buchnera</taxon>
    </lineage>
</organism>
<keyword evidence="2" id="KW-0313">Glucose metabolism</keyword>
<dbReference type="NCBIfam" id="NF008258">
    <property type="entry name" value="PRK11028.1"/>
    <property type="match status" value="1"/>
</dbReference>
<evidence type="ECO:0000313" key="3">
    <source>
        <dbReference type="EMBL" id="ALD15242.1"/>
    </source>
</evidence>
<dbReference type="PATRIC" id="fig|1265350.3.peg.284"/>